<dbReference type="PROSITE" id="PS50297">
    <property type="entry name" value="ANK_REP_REGION"/>
    <property type="match status" value="2"/>
</dbReference>
<feature type="repeat" description="ANK" evidence="7">
    <location>
        <begin position="102"/>
        <end position="134"/>
    </location>
</feature>
<dbReference type="PROSITE" id="PS50088">
    <property type="entry name" value="ANK_REPEAT"/>
    <property type="match status" value="2"/>
</dbReference>
<feature type="transmembrane region" description="Helical" evidence="8">
    <location>
        <begin position="366"/>
        <end position="387"/>
    </location>
</feature>
<evidence type="ECO:0000256" key="6">
    <source>
        <dbReference type="ARBA" id="ARBA00023136"/>
    </source>
</evidence>
<keyword evidence="8" id="KW-0808">Transferase</keyword>
<evidence type="ECO:0000313" key="11">
    <source>
        <dbReference type="Proteomes" id="UP001162060"/>
    </source>
</evidence>
<dbReference type="GO" id="GO:0016020">
    <property type="term" value="C:membrane"/>
    <property type="evidence" value="ECO:0007669"/>
    <property type="project" value="UniProtKB-SubCell"/>
</dbReference>
<comment type="caution">
    <text evidence="8">Lacks conserved residue(s) required for the propagation of feature annotation.</text>
</comment>
<feature type="transmembrane region" description="Helical" evidence="8">
    <location>
        <begin position="508"/>
        <end position="529"/>
    </location>
</feature>
<feature type="transmembrane region" description="Helical" evidence="8">
    <location>
        <begin position="287"/>
        <end position="306"/>
    </location>
</feature>
<feature type="transmembrane region" description="Helical" evidence="8">
    <location>
        <begin position="464"/>
        <end position="488"/>
    </location>
</feature>
<feature type="transmembrane region" description="Helical" evidence="8">
    <location>
        <begin position="312"/>
        <end position="331"/>
    </location>
</feature>
<comment type="catalytic activity">
    <reaction evidence="8">
        <text>L-cysteinyl-[protein] + hexadecanoyl-CoA = S-hexadecanoyl-L-cysteinyl-[protein] + CoA</text>
        <dbReference type="Rhea" id="RHEA:36683"/>
        <dbReference type="Rhea" id="RHEA-COMP:10131"/>
        <dbReference type="Rhea" id="RHEA-COMP:11032"/>
        <dbReference type="ChEBI" id="CHEBI:29950"/>
        <dbReference type="ChEBI" id="CHEBI:57287"/>
        <dbReference type="ChEBI" id="CHEBI:57379"/>
        <dbReference type="ChEBI" id="CHEBI:74151"/>
        <dbReference type="EC" id="2.3.1.225"/>
    </reaction>
</comment>
<keyword evidence="5 7" id="KW-0040">ANK repeat</keyword>
<dbReference type="Pfam" id="PF12796">
    <property type="entry name" value="Ank_2"/>
    <property type="match status" value="1"/>
</dbReference>
<keyword evidence="8" id="KW-0012">Acyltransferase</keyword>
<comment type="domain">
    <text evidence="8">The DHHC domain is required for palmitoyltransferase activity.</text>
</comment>
<evidence type="ECO:0000256" key="5">
    <source>
        <dbReference type="ARBA" id="ARBA00023043"/>
    </source>
</evidence>
<protein>
    <recommendedName>
        <fullName evidence="8">Palmitoyltransferase</fullName>
        <ecNumber evidence="8">2.3.1.225</ecNumber>
    </recommendedName>
</protein>
<evidence type="ECO:0000256" key="7">
    <source>
        <dbReference type="PROSITE-ProRule" id="PRU00023"/>
    </source>
</evidence>
<sequence>MAASRLVCKPCNVISEGPSCSKCNWELAVPTAFDCAQFGLVPELQELVKQTPRFDVNVLDDSSKATLLHHATISGKMGVLEFLLENETTRSKVTVDALGGWAQTTPLFWAASSNQIYAVELLLRHGADPNFRDKLGFSPFLEAIQCCYPITAAYLVAKGSDTNQRVQDAHQKTALMLLCQSQHFHLDAFRMVLSLQASVGAQDADGNTALHHAAANGIAMAVRLLLDARADTTILNKEGLTAVEVARARLGPTSLARHLLVEDEQLQHLSRWTSIPKQTLLDNLYKLAFFVPWLVFPLACYVIVAMNGWQAIIMSLCSLLAIAVLVLRLLVRGSYGDKRKAAALLFGINVASIVYLVAIFPRFSGYCSSTFCAVAAVSFAMLGVTLYKTCTSDPGEVSTLYDEKLHNIRWLVESKLPSATKLCLTCLHKRPLRGKHCAELNMCIAKFDHYCPFVVNAIGARNHAVFLGFLFSAVLSIGLELVACWRFARAQSELVEDFTVQWQWWRWISSLWGTFVGTSITAAVTSGLTDWLWSVAHFQPLLFCVMFLDVVQIAWIAYTLFFHIYLMCAALTTNEIVKSENLNRVYSRGMLNNMVDFLGLPGHRPVDWRRVYSIKDFESQVAMSSSSSGQVCKNL</sequence>
<feature type="domain" description="Palmitoyltransferase DHHC" evidence="9">
    <location>
        <begin position="420"/>
        <end position="579"/>
    </location>
</feature>
<dbReference type="SUPFAM" id="SSF48403">
    <property type="entry name" value="Ankyrin repeat"/>
    <property type="match status" value="1"/>
</dbReference>
<evidence type="ECO:0000256" key="3">
    <source>
        <dbReference type="ARBA" id="ARBA00022737"/>
    </source>
</evidence>
<dbReference type="Pfam" id="PF13857">
    <property type="entry name" value="Ank_5"/>
    <property type="match status" value="1"/>
</dbReference>
<accession>A0AAV1UML2</accession>
<organism evidence="10 11">
    <name type="scientific">Peronospora matthiolae</name>
    <dbReference type="NCBI Taxonomy" id="2874970"/>
    <lineage>
        <taxon>Eukaryota</taxon>
        <taxon>Sar</taxon>
        <taxon>Stramenopiles</taxon>
        <taxon>Oomycota</taxon>
        <taxon>Peronosporomycetes</taxon>
        <taxon>Peronosporales</taxon>
        <taxon>Peronosporaceae</taxon>
        <taxon>Peronospora</taxon>
    </lineage>
</organism>
<dbReference type="AlphaFoldDB" id="A0AAV1UML2"/>
<comment type="similarity">
    <text evidence="8">Belongs to the DHHC palmitoyltransferase family.</text>
</comment>
<proteinExistence type="inferred from homology"/>
<dbReference type="InterPro" id="IPR002110">
    <property type="entry name" value="Ankyrin_rpt"/>
</dbReference>
<dbReference type="Proteomes" id="UP001162060">
    <property type="component" value="Unassembled WGS sequence"/>
</dbReference>
<keyword evidence="2 8" id="KW-0812">Transmembrane</keyword>
<keyword evidence="3" id="KW-0677">Repeat</keyword>
<comment type="subcellular location">
    <subcellularLocation>
        <location evidence="1">Membrane</location>
        <topology evidence="1">Multi-pass membrane protein</topology>
    </subcellularLocation>
</comment>
<dbReference type="PROSITE" id="PS50216">
    <property type="entry name" value="DHHC"/>
    <property type="match status" value="1"/>
</dbReference>
<dbReference type="PANTHER" id="PTHR24161:SF85">
    <property type="entry name" value="PALMITOYLTRANSFERASE HIP14"/>
    <property type="match status" value="1"/>
</dbReference>
<feature type="transmembrane region" description="Helical" evidence="8">
    <location>
        <begin position="541"/>
        <end position="566"/>
    </location>
</feature>
<keyword evidence="4 8" id="KW-1133">Transmembrane helix</keyword>
<name>A0AAV1UML2_9STRA</name>
<evidence type="ECO:0000256" key="2">
    <source>
        <dbReference type="ARBA" id="ARBA00022692"/>
    </source>
</evidence>
<reference evidence="10" key="1">
    <citation type="submission" date="2024-01" db="EMBL/GenBank/DDBJ databases">
        <authorList>
            <person name="Webb A."/>
        </authorList>
    </citation>
    <scope>NUCLEOTIDE SEQUENCE</scope>
    <source>
        <strain evidence="10">Pm1</strain>
    </source>
</reference>
<feature type="transmembrane region" description="Helical" evidence="8">
    <location>
        <begin position="343"/>
        <end position="360"/>
    </location>
</feature>
<dbReference type="EC" id="2.3.1.225" evidence="8"/>
<dbReference type="GO" id="GO:0019706">
    <property type="term" value="F:protein-cysteine S-palmitoyltransferase activity"/>
    <property type="evidence" value="ECO:0007669"/>
    <property type="project" value="UniProtKB-EC"/>
</dbReference>
<evidence type="ECO:0000256" key="1">
    <source>
        <dbReference type="ARBA" id="ARBA00004141"/>
    </source>
</evidence>
<comment type="caution">
    <text evidence="10">The sequence shown here is derived from an EMBL/GenBank/DDBJ whole genome shotgun (WGS) entry which is preliminary data.</text>
</comment>
<dbReference type="SMART" id="SM00248">
    <property type="entry name" value="ANK"/>
    <property type="match status" value="5"/>
</dbReference>
<gene>
    <name evidence="10" type="ORF">PM001_LOCUS20890</name>
</gene>
<dbReference type="InterPro" id="IPR001594">
    <property type="entry name" value="Palmitoyltrfase_DHHC"/>
</dbReference>
<evidence type="ECO:0000259" key="9">
    <source>
        <dbReference type="Pfam" id="PF01529"/>
    </source>
</evidence>
<feature type="repeat" description="ANK" evidence="7">
    <location>
        <begin position="205"/>
        <end position="237"/>
    </location>
</feature>
<dbReference type="InterPro" id="IPR036770">
    <property type="entry name" value="Ankyrin_rpt-contain_sf"/>
</dbReference>
<dbReference type="PANTHER" id="PTHR24161">
    <property type="entry name" value="ANK_REP_REGION DOMAIN-CONTAINING PROTEIN-RELATED"/>
    <property type="match status" value="1"/>
</dbReference>
<evidence type="ECO:0000256" key="8">
    <source>
        <dbReference type="RuleBase" id="RU079119"/>
    </source>
</evidence>
<dbReference type="Pfam" id="PF01529">
    <property type="entry name" value="DHHC"/>
    <property type="match status" value="1"/>
</dbReference>
<evidence type="ECO:0000313" key="10">
    <source>
        <dbReference type="EMBL" id="CAK7935740.1"/>
    </source>
</evidence>
<dbReference type="EMBL" id="CAKLBY020000222">
    <property type="protein sequence ID" value="CAK7935740.1"/>
    <property type="molecule type" value="Genomic_DNA"/>
</dbReference>
<keyword evidence="6 8" id="KW-0472">Membrane</keyword>
<evidence type="ECO:0000256" key="4">
    <source>
        <dbReference type="ARBA" id="ARBA00022989"/>
    </source>
</evidence>
<dbReference type="Gene3D" id="1.25.40.20">
    <property type="entry name" value="Ankyrin repeat-containing domain"/>
    <property type="match status" value="1"/>
</dbReference>